<feature type="transmembrane region" description="Helical" evidence="2">
    <location>
        <begin position="252"/>
        <end position="273"/>
    </location>
</feature>
<organism evidence="5 6">
    <name type="scientific">Leptobrachium leishanense</name>
    <name type="common">Leishan spiny toad</name>
    <dbReference type="NCBI Taxonomy" id="445787"/>
    <lineage>
        <taxon>Eukaryota</taxon>
        <taxon>Metazoa</taxon>
        <taxon>Chordata</taxon>
        <taxon>Craniata</taxon>
        <taxon>Vertebrata</taxon>
        <taxon>Euteleostomi</taxon>
        <taxon>Amphibia</taxon>
        <taxon>Batrachia</taxon>
        <taxon>Anura</taxon>
        <taxon>Pelobatoidea</taxon>
        <taxon>Megophryidae</taxon>
        <taxon>Leptobrachium</taxon>
    </lineage>
</organism>
<evidence type="ECO:0000256" key="1">
    <source>
        <dbReference type="ARBA" id="ARBA00023319"/>
    </source>
</evidence>
<sequence length="1015" mass="115213">MLFFISASPLLYLLHFVCPRPLICKTFSHLSLFSHPSRCARSATSARAPSDTSAPCPFSHLSPRVPSATSTPCPFSHLRNRAPSATSEGASPHPLVSQCLPHYPCMMKPMRLIAEEDPDMEGPPWHRHSLDVPAGGVLKLVAPTFHRARMGSDVLIPCTFTIDKPPVDTGQLALSWRFQEREVLTYNNKMNSTHPRASINTARIKDGDVSLYISNTTISDGGIYTCSMSYSVERQDKEIRLDIDDLSVKHRVAVGVASFVTVLLAAAAIFLVYHRRHKKRNIPRVQEITRCGDGTFSLDVGRFAPKDISFSWHLIQPPSSTEKQQLESTLIMSENQDGTFNATSTCDNLRGKVNVSQPYTIQAAVTHPRLKQPVCKEWTSDLQDGYKLRPIVTRPLQLSLCDPGEVLCSLNLESFYPKHIDISWSCDTGQSQKDISSQEKYLENPDQSYNAESACKIPGDSLKDPEFKVIVRWKHETMEDWESRELCVRDPGFPWRPNITDMSPLIILPNQQTRLKCTVSGYFPDVLTVMWFMKNARQETIPVSNGSKYEIPEISREKMSDNTYTCTSTLCFTPTSNSEEKEFICRVSHPSLEEPIERSTGLARTKVSPTVTEPIKFSLCGSGDVLCSLYVSKFYPKDINITWTSGRDQINKIKSVEKCIKISDETTCNAISECRIKWDQSLFPLQVTWNHESMEEPEYKELRITDFPWIPTVGEISVPALYVGSECTMQCDINNYYPDNNLTVTWIKEKGGQRLMVSPNIRVEHPSLKPPIERRTERLHVMAAPVMVSPIQFLLSKSGNVECFLQLNKFSPEDITIKWTSTGKQNEDPILYDQKAVTEQSDSLYSTVNWCKIPWRQFLRSVTVTWHHVSLDEPEHRELHITDFPWRPVLGEIEIEALRDGTESKLQCKISGYFPNALTVTWLKEKEKESNEWVNVKNDPHYKIPDLQHEKQQDHTYSCTARLDFTASYESDDGAAFICMVEHPSQEGPIERSTGPLQVNKINELCALNQRKNTK</sequence>
<keyword evidence="6" id="KW-1185">Reference proteome</keyword>
<dbReference type="InterPro" id="IPR013783">
    <property type="entry name" value="Ig-like_fold"/>
</dbReference>
<feature type="domain" description="Ig-like" evidence="4">
    <location>
        <begin position="497"/>
        <end position="597"/>
    </location>
</feature>
<dbReference type="PANTHER" id="PTHR23411">
    <property type="entry name" value="TAPASIN"/>
    <property type="match status" value="1"/>
</dbReference>
<evidence type="ECO:0000256" key="2">
    <source>
        <dbReference type="SAM" id="Phobius"/>
    </source>
</evidence>
<keyword evidence="1" id="KW-0393">Immunoglobulin domain</keyword>
<feature type="signal peptide" evidence="3">
    <location>
        <begin position="1"/>
        <end position="19"/>
    </location>
</feature>
<accession>A0A8C5Q2A6</accession>
<dbReference type="AlphaFoldDB" id="A0A8C5Q2A6"/>
<dbReference type="InterPro" id="IPR003599">
    <property type="entry name" value="Ig_sub"/>
</dbReference>
<keyword evidence="2" id="KW-0812">Transmembrane</keyword>
<dbReference type="Gene3D" id="2.60.40.10">
    <property type="entry name" value="Immunoglobulins"/>
    <property type="match status" value="8"/>
</dbReference>
<evidence type="ECO:0000256" key="3">
    <source>
        <dbReference type="SAM" id="SignalP"/>
    </source>
</evidence>
<reference evidence="5" key="2">
    <citation type="submission" date="2025-09" db="UniProtKB">
        <authorList>
            <consortium name="Ensembl"/>
        </authorList>
    </citation>
    <scope>IDENTIFICATION</scope>
</reference>
<feature type="chain" id="PRO_5034453656" description="Ig-like domain-containing protein" evidence="3">
    <location>
        <begin position="20"/>
        <end position="1015"/>
    </location>
</feature>
<dbReference type="InterPro" id="IPR003006">
    <property type="entry name" value="Ig/MHC_CS"/>
</dbReference>
<dbReference type="SMART" id="SM00406">
    <property type="entry name" value="IGv"/>
    <property type="match status" value="1"/>
</dbReference>
<name>A0A8C5Q2A6_9ANUR</name>
<dbReference type="Pfam" id="PF07654">
    <property type="entry name" value="C1-set"/>
    <property type="match status" value="2"/>
</dbReference>
<reference evidence="5" key="1">
    <citation type="submission" date="2025-08" db="UniProtKB">
        <authorList>
            <consortium name="Ensembl"/>
        </authorList>
    </citation>
    <scope>IDENTIFICATION</scope>
</reference>
<dbReference type="OrthoDB" id="10043043at2759"/>
<protein>
    <recommendedName>
        <fullName evidence="4">Ig-like domain-containing protein</fullName>
    </recommendedName>
</protein>
<dbReference type="FunFam" id="2.60.40.10:FF:001774">
    <property type="entry name" value="Uncharacterized LOC100216153"/>
    <property type="match status" value="2"/>
</dbReference>
<feature type="domain" description="Ig-like" evidence="4">
    <location>
        <begin position="711"/>
        <end position="816"/>
    </location>
</feature>
<dbReference type="FunFam" id="2.60.40.10:FF:001931">
    <property type="entry name" value="Uncharacterized LOC100216153"/>
    <property type="match status" value="1"/>
</dbReference>
<dbReference type="InterPro" id="IPR036179">
    <property type="entry name" value="Ig-like_dom_sf"/>
</dbReference>
<proteinExistence type="predicted"/>
<dbReference type="SMART" id="SM00407">
    <property type="entry name" value="IGc1"/>
    <property type="match status" value="2"/>
</dbReference>
<keyword evidence="3" id="KW-0732">Signal</keyword>
<dbReference type="CDD" id="cd00098">
    <property type="entry name" value="IgC1"/>
    <property type="match status" value="2"/>
</dbReference>
<dbReference type="GeneTree" id="ENSGT00940000163371"/>
<dbReference type="InterPro" id="IPR050380">
    <property type="entry name" value="Immune_Resp_Modulators"/>
</dbReference>
<dbReference type="Ensembl" id="ENSLLET00000031741.1">
    <property type="protein sequence ID" value="ENSLLEP00000030568.1"/>
    <property type="gene ID" value="ENSLLEG00000019351.1"/>
</dbReference>
<dbReference type="Pfam" id="PF07686">
    <property type="entry name" value="V-set"/>
    <property type="match status" value="1"/>
</dbReference>
<feature type="domain" description="Ig-like" evidence="4">
    <location>
        <begin position="888"/>
        <end position="991"/>
    </location>
</feature>
<dbReference type="PROSITE" id="PS50835">
    <property type="entry name" value="IG_LIKE"/>
    <property type="match status" value="4"/>
</dbReference>
<dbReference type="InterPro" id="IPR003597">
    <property type="entry name" value="Ig_C1-set"/>
</dbReference>
<dbReference type="Proteomes" id="UP000694569">
    <property type="component" value="Unplaced"/>
</dbReference>
<dbReference type="InterPro" id="IPR013106">
    <property type="entry name" value="Ig_V-set"/>
</dbReference>
<dbReference type="SUPFAM" id="SSF48726">
    <property type="entry name" value="Immunoglobulin"/>
    <property type="match status" value="3"/>
</dbReference>
<dbReference type="PROSITE" id="PS00290">
    <property type="entry name" value="IG_MHC"/>
    <property type="match status" value="1"/>
</dbReference>
<dbReference type="SMART" id="SM00409">
    <property type="entry name" value="IG"/>
    <property type="match status" value="3"/>
</dbReference>
<keyword evidence="2" id="KW-1133">Transmembrane helix</keyword>
<evidence type="ECO:0000259" key="4">
    <source>
        <dbReference type="PROSITE" id="PS50835"/>
    </source>
</evidence>
<keyword evidence="2" id="KW-0472">Membrane</keyword>
<evidence type="ECO:0000313" key="5">
    <source>
        <dbReference type="Ensembl" id="ENSLLEP00000030568.1"/>
    </source>
</evidence>
<feature type="domain" description="Ig-like" evidence="4">
    <location>
        <begin position="133"/>
        <end position="240"/>
    </location>
</feature>
<evidence type="ECO:0000313" key="6">
    <source>
        <dbReference type="Proteomes" id="UP000694569"/>
    </source>
</evidence>
<dbReference type="InterPro" id="IPR007110">
    <property type="entry name" value="Ig-like_dom"/>
</dbReference>